<evidence type="ECO:0000259" key="1">
    <source>
        <dbReference type="Pfam" id="PF05523"/>
    </source>
</evidence>
<comment type="caution">
    <text evidence="2">The sequence shown here is derived from an EMBL/GenBank/DDBJ whole genome shotgun (WGS) entry which is preliminary data.</text>
</comment>
<dbReference type="SUPFAM" id="SSF51182">
    <property type="entry name" value="RmlC-like cupins"/>
    <property type="match status" value="1"/>
</dbReference>
<protein>
    <submittedName>
        <fullName evidence="2">WxcM-like domain-containing protein</fullName>
    </submittedName>
</protein>
<dbReference type="CDD" id="cd20292">
    <property type="entry name" value="cupin_QdtA-like"/>
    <property type="match status" value="1"/>
</dbReference>
<sequence length="132" mass="15104">MPEPYLIEFPQSGTPETGFISVVENSKLIPFNIERVFWTYATPESCIRGRHAHYQTQLVLIAISGSITVTTETQEGEKQTFELNNPNTGLFIPKAVWHTMEYSGSALQLVLASEPYRPEDYIRDYEVFRSIK</sequence>
<organism evidence="2 3">
    <name type="scientific">Adhaeribacter soli</name>
    <dbReference type="NCBI Taxonomy" id="2607655"/>
    <lineage>
        <taxon>Bacteria</taxon>
        <taxon>Pseudomonadati</taxon>
        <taxon>Bacteroidota</taxon>
        <taxon>Cytophagia</taxon>
        <taxon>Cytophagales</taxon>
        <taxon>Hymenobacteraceae</taxon>
        <taxon>Adhaeribacter</taxon>
    </lineage>
</organism>
<dbReference type="InterPro" id="IPR011051">
    <property type="entry name" value="RmlC_Cupin_sf"/>
</dbReference>
<evidence type="ECO:0000313" key="3">
    <source>
        <dbReference type="Proteomes" id="UP000326570"/>
    </source>
</evidence>
<feature type="domain" description="Sugar 3,4-ketoisomerase QdtA cupin" evidence="1">
    <location>
        <begin position="6"/>
        <end position="131"/>
    </location>
</feature>
<evidence type="ECO:0000313" key="2">
    <source>
        <dbReference type="EMBL" id="KAA9327377.1"/>
    </source>
</evidence>
<dbReference type="InterPro" id="IPR014710">
    <property type="entry name" value="RmlC-like_jellyroll"/>
</dbReference>
<dbReference type="Proteomes" id="UP000326570">
    <property type="component" value="Unassembled WGS sequence"/>
</dbReference>
<keyword evidence="3" id="KW-1185">Reference proteome</keyword>
<dbReference type="EMBL" id="VTWT01000009">
    <property type="protein sequence ID" value="KAA9327377.1"/>
    <property type="molecule type" value="Genomic_DNA"/>
</dbReference>
<reference evidence="2 3" key="1">
    <citation type="submission" date="2019-09" db="EMBL/GenBank/DDBJ databases">
        <title>Genome sequence of Adhaeribacter sp. M2.</title>
        <authorList>
            <person name="Srinivasan S."/>
        </authorList>
    </citation>
    <scope>NUCLEOTIDE SEQUENCE [LARGE SCALE GENOMIC DNA]</scope>
    <source>
        <strain evidence="2 3">M2</strain>
    </source>
</reference>
<dbReference type="RefSeq" id="WP_150904881.1">
    <property type="nucleotide sequence ID" value="NZ_VTWT01000009.1"/>
</dbReference>
<dbReference type="InterPro" id="IPR008894">
    <property type="entry name" value="QdtA_cupin_dom"/>
</dbReference>
<accession>A0A5N1ILN1</accession>
<gene>
    <name evidence="2" type="ORF">F0P94_15800</name>
</gene>
<dbReference type="AlphaFoldDB" id="A0A5N1ILN1"/>
<name>A0A5N1ILN1_9BACT</name>
<dbReference type="Gene3D" id="2.60.120.10">
    <property type="entry name" value="Jelly Rolls"/>
    <property type="match status" value="1"/>
</dbReference>
<dbReference type="Pfam" id="PF05523">
    <property type="entry name" value="FdtA"/>
    <property type="match status" value="1"/>
</dbReference>
<proteinExistence type="predicted"/>